<keyword evidence="4" id="KW-1185">Reference proteome</keyword>
<dbReference type="Proteomes" id="UP000193144">
    <property type="component" value="Unassembled WGS sequence"/>
</dbReference>
<dbReference type="PANTHER" id="PTHR43662:SF6">
    <property type="entry name" value="DUF1996 DOMAIN-CONTAINING PROTEIN"/>
    <property type="match status" value="1"/>
</dbReference>
<dbReference type="OrthoDB" id="74764at2759"/>
<accession>A0A1Y1ZQV0</accession>
<dbReference type="AlphaFoldDB" id="A0A1Y1ZQV0"/>
<comment type="caution">
    <text evidence="3">The sequence shown here is derived from an EMBL/GenBank/DDBJ whole genome shotgun (WGS) entry which is preliminary data.</text>
</comment>
<organism evidence="3 4">
    <name type="scientific">Clohesyomyces aquaticus</name>
    <dbReference type="NCBI Taxonomy" id="1231657"/>
    <lineage>
        <taxon>Eukaryota</taxon>
        <taxon>Fungi</taxon>
        <taxon>Dikarya</taxon>
        <taxon>Ascomycota</taxon>
        <taxon>Pezizomycotina</taxon>
        <taxon>Dothideomycetes</taxon>
        <taxon>Pleosporomycetidae</taxon>
        <taxon>Pleosporales</taxon>
        <taxon>Lindgomycetaceae</taxon>
        <taxon>Clohesyomyces</taxon>
    </lineage>
</organism>
<reference evidence="3 4" key="1">
    <citation type="submission" date="2016-07" db="EMBL/GenBank/DDBJ databases">
        <title>Pervasive Adenine N6-methylation of Active Genes in Fungi.</title>
        <authorList>
            <consortium name="DOE Joint Genome Institute"/>
            <person name="Mondo S.J."/>
            <person name="Dannebaum R.O."/>
            <person name="Kuo R.C."/>
            <person name="Labutti K."/>
            <person name="Haridas S."/>
            <person name="Kuo A."/>
            <person name="Salamov A."/>
            <person name="Ahrendt S.R."/>
            <person name="Lipzen A."/>
            <person name="Sullivan W."/>
            <person name="Andreopoulos W.B."/>
            <person name="Clum A."/>
            <person name="Lindquist E."/>
            <person name="Daum C."/>
            <person name="Ramamoorthy G.K."/>
            <person name="Gryganskyi A."/>
            <person name="Culley D."/>
            <person name="Magnuson J.K."/>
            <person name="James T.Y."/>
            <person name="O'Malley M.A."/>
            <person name="Stajich J.E."/>
            <person name="Spatafora J.W."/>
            <person name="Visel A."/>
            <person name="Grigoriev I.V."/>
        </authorList>
    </citation>
    <scope>NUCLEOTIDE SEQUENCE [LARGE SCALE GENOMIC DNA]</scope>
    <source>
        <strain evidence="3 4">CBS 115471</strain>
    </source>
</reference>
<evidence type="ECO:0000259" key="2">
    <source>
        <dbReference type="Pfam" id="PF09362"/>
    </source>
</evidence>
<dbReference type="PANTHER" id="PTHR43662">
    <property type="match status" value="1"/>
</dbReference>
<dbReference type="Pfam" id="PF09362">
    <property type="entry name" value="DUF1996"/>
    <property type="match status" value="1"/>
</dbReference>
<feature type="domain" description="DUF1996" evidence="2">
    <location>
        <begin position="52"/>
        <end position="313"/>
    </location>
</feature>
<dbReference type="STRING" id="1231657.A0A1Y1ZQV0"/>
<gene>
    <name evidence="3" type="ORF">BCR34DRAFT_482399</name>
</gene>
<protein>
    <recommendedName>
        <fullName evidence="2">DUF1996 domain-containing protein</fullName>
    </recommendedName>
</protein>
<evidence type="ECO:0000256" key="1">
    <source>
        <dbReference type="SAM" id="SignalP"/>
    </source>
</evidence>
<dbReference type="EMBL" id="MCFA01000049">
    <property type="protein sequence ID" value="ORY12639.1"/>
    <property type="molecule type" value="Genomic_DNA"/>
</dbReference>
<name>A0A1Y1ZQV0_9PLEO</name>
<dbReference type="InterPro" id="IPR018535">
    <property type="entry name" value="DUF1996"/>
</dbReference>
<feature type="signal peptide" evidence="1">
    <location>
        <begin position="1"/>
        <end position="15"/>
    </location>
</feature>
<evidence type="ECO:0000313" key="4">
    <source>
        <dbReference type="Proteomes" id="UP000193144"/>
    </source>
</evidence>
<evidence type="ECO:0000313" key="3">
    <source>
        <dbReference type="EMBL" id="ORY12639.1"/>
    </source>
</evidence>
<sequence>MIFTTLLAFTALVDALPKSDVPELYRRELSGRQGSTTMLRFGCPQLVIDRLDPLVNPGQMPTPHVHQIVGGNAFNASMPTGDVSDAASCTTCQFSEDLSNYWTANLYFKARNGTYKRVKQGGAALQFSDTFSNKMGDGILVYYVSAQPGKITAFKPGFRMLVGDPMQRSRADTTLKRQNCYRCYTGPNYGGDTSAPCQDAKIDTEAFPAKPCAGGIRSNIHFPTCWDGKNLDSPNHKDHVAYPTTGPATFLSLGGACPSTHPIRIPQLMLEVVWDTTPFNNKADWPTDGSQPFVLSTGDPTGLGQHADYVFGWKGDSLQKAMDKSGCMGAKCGTLKTQALDPAKKCNVKPVVKEDHDGWITELPGLVMPMH</sequence>
<proteinExistence type="predicted"/>
<feature type="chain" id="PRO_5012214824" description="DUF1996 domain-containing protein" evidence="1">
    <location>
        <begin position="16"/>
        <end position="371"/>
    </location>
</feature>
<keyword evidence="1" id="KW-0732">Signal</keyword>